<sequence length="178" mass="19743">MTGRRQAKLTRRQSSRNAPLGAAGLGVVQRPVPGDLTLSEQASRFRCYDGDSTRCTPLPDSSLFLTQWATRRHFCTIPREDYLCLSLVLSRHSDTGRKKLSIRQLSWFFAQPRCKHVAGHAPLPLSALPQRHARVPLRGFDFAADFHYGSGASESGLSIAQRTAITFLVLGFDLAAYL</sequence>
<reference evidence="1 2" key="1">
    <citation type="journal article" date="2019" name="Nat. Ecol. Evol.">
        <title>Megaphylogeny resolves global patterns of mushroom evolution.</title>
        <authorList>
            <person name="Varga T."/>
            <person name="Krizsan K."/>
            <person name="Foldi C."/>
            <person name="Dima B."/>
            <person name="Sanchez-Garcia M."/>
            <person name="Sanchez-Ramirez S."/>
            <person name="Szollosi G.J."/>
            <person name="Szarkandi J.G."/>
            <person name="Papp V."/>
            <person name="Albert L."/>
            <person name="Andreopoulos W."/>
            <person name="Angelini C."/>
            <person name="Antonin V."/>
            <person name="Barry K.W."/>
            <person name="Bougher N.L."/>
            <person name="Buchanan P."/>
            <person name="Buyck B."/>
            <person name="Bense V."/>
            <person name="Catcheside P."/>
            <person name="Chovatia M."/>
            <person name="Cooper J."/>
            <person name="Damon W."/>
            <person name="Desjardin D."/>
            <person name="Finy P."/>
            <person name="Geml J."/>
            <person name="Haridas S."/>
            <person name="Hughes K."/>
            <person name="Justo A."/>
            <person name="Karasinski D."/>
            <person name="Kautmanova I."/>
            <person name="Kiss B."/>
            <person name="Kocsube S."/>
            <person name="Kotiranta H."/>
            <person name="LaButti K.M."/>
            <person name="Lechner B.E."/>
            <person name="Liimatainen K."/>
            <person name="Lipzen A."/>
            <person name="Lukacs Z."/>
            <person name="Mihaltcheva S."/>
            <person name="Morgado L.N."/>
            <person name="Niskanen T."/>
            <person name="Noordeloos M.E."/>
            <person name="Ohm R.A."/>
            <person name="Ortiz-Santana B."/>
            <person name="Ovrebo C."/>
            <person name="Racz N."/>
            <person name="Riley R."/>
            <person name="Savchenko A."/>
            <person name="Shiryaev A."/>
            <person name="Soop K."/>
            <person name="Spirin V."/>
            <person name="Szebenyi C."/>
            <person name="Tomsovsky M."/>
            <person name="Tulloss R.E."/>
            <person name="Uehling J."/>
            <person name="Grigoriev I.V."/>
            <person name="Vagvolgyi C."/>
            <person name="Papp T."/>
            <person name="Martin F.M."/>
            <person name="Miettinen O."/>
            <person name="Hibbett D.S."/>
            <person name="Nagy L.G."/>
        </authorList>
    </citation>
    <scope>NUCLEOTIDE SEQUENCE [LARGE SCALE GENOMIC DNA]</scope>
    <source>
        <strain evidence="1 2">HHB13444</strain>
    </source>
</reference>
<proteinExistence type="predicted"/>
<accession>A0A5C3NY40</accession>
<keyword evidence="2" id="KW-1185">Reference proteome</keyword>
<organism evidence="1 2">
    <name type="scientific">Polyporus arcularius HHB13444</name>
    <dbReference type="NCBI Taxonomy" id="1314778"/>
    <lineage>
        <taxon>Eukaryota</taxon>
        <taxon>Fungi</taxon>
        <taxon>Dikarya</taxon>
        <taxon>Basidiomycota</taxon>
        <taxon>Agaricomycotina</taxon>
        <taxon>Agaricomycetes</taxon>
        <taxon>Polyporales</taxon>
        <taxon>Polyporaceae</taxon>
        <taxon>Polyporus</taxon>
    </lineage>
</organism>
<name>A0A5C3NY40_9APHY</name>
<evidence type="ECO:0000313" key="1">
    <source>
        <dbReference type="EMBL" id="TFK82366.1"/>
    </source>
</evidence>
<dbReference type="AlphaFoldDB" id="A0A5C3NY40"/>
<gene>
    <name evidence="1" type="ORF">K466DRAFT_304065</name>
</gene>
<dbReference type="InParanoid" id="A0A5C3NY40"/>
<evidence type="ECO:0000313" key="2">
    <source>
        <dbReference type="Proteomes" id="UP000308197"/>
    </source>
</evidence>
<dbReference type="Proteomes" id="UP000308197">
    <property type="component" value="Unassembled WGS sequence"/>
</dbReference>
<dbReference type="EMBL" id="ML211493">
    <property type="protein sequence ID" value="TFK82366.1"/>
    <property type="molecule type" value="Genomic_DNA"/>
</dbReference>
<protein>
    <submittedName>
        <fullName evidence="1">Uncharacterized protein</fullName>
    </submittedName>
</protein>